<dbReference type="HOGENOM" id="CLU_005391_0_1_1"/>
<comment type="similarity">
    <text evidence="1 6">Belongs to the aldehyde dehydrogenase family.</text>
</comment>
<dbReference type="SUPFAM" id="SSF53720">
    <property type="entry name" value="ALDH-like"/>
    <property type="match status" value="1"/>
</dbReference>
<dbReference type="InterPro" id="IPR016163">
    <property type="entry name" value="Ald_DH_C"/>
</dbReference>
<keyword evidence="2 6" id="KW-0560">Oxidoreductase</keyword>
<evidence type="ECO:0000256" key="6">
    <source>
        <dbReference type="RuleBase" id="RU003345"/>
    </source>
</evidence>
<dbReference type="EMBL" id="JH651001">
    <property type="protein sequence ID" value="EXA32074.1"/>
    <property type="molecule type" value="Genomic_DNA"/>
</dbReference>
<evidence type="ECO:0000313" key="8">
    <source>
        <dbReference type="EMBL" id="EXA32074.1"/>
    </source>
</evidence>
<organism evidence="8">
    <name type="scientific">Fusarium oxysporum f. sp. pisi HDV247</name>
    <dbReference type="NCBI Taxonomy" id="1080344"/>
    <lineage>
        <taxon>Eukaryota</taxon>
        <taxon>Fungi</taxon>
        <taxon>Dikarya</taxon>
        <taxon>Ascomycota</taxon>
        <taxon>Pezizomycotina</taxon>
        <taxon>Sordariomycetes</taxon>
        <taxon>Hypocreomycetidae</taxon>
        <taxon>Hypocreales</taxon>
        <taxon>Nectriaceae</taxon>
        <taxon>Fusarium</taxon>
        <taxon>Fusarium oxysporum species complex</taxon>
    </lineage>
</organism>
<sequence length="300" mass="32449">MAGYHTLGVDRLFINGEFVPSVSHKKFDVINPAAEEIAASIYEAGAEDVDLAVEAAKAAFPEWSALSADVRCDYLSKLADEIDQYEGQITYMEAITMGVPQVGSKSLRCLWGIIPWNAPLFMLVSKVGPALAAGNTMVLKSSEKSPLSAIFFASLCQKVGLPKGVPNILNGFGRPCGEAFSRHMDIRRVSFTGSVATGRVLQKAANESNLKNIGLELGGKSPLLFFDDASLEKAVRSATFSILYNSGQVCMASSRIYVQEEIVPKFVAALKEEIFGPVLVVNTCWKIRESPLSSGFRLLV</sequence>
<dbReference type="InterPro" id="IPR015590">
    <property type="entry name" value="Aldehyde_DH_dom"/>
</dbReference>
<feature type="domain" description="Aldehyde dehydrogenase" evidence="7">
    <location>
        <begin position="19"/>
        <end position="101"/>
    </location>
</feature>
<accession>W9NH99</accession>
<evidence type="ECO:0000256" key="3">
    <source>
        <dbReference type="ARBA" id="ARBA00024226"/>
    </source>
</evidence>
<dbReference type="InterPro" id="IPR029510">
    <property type="entry name" value="Ald_DH_CS_GLU"/>
</dbReference>
<dbReference type="InterPro" id="IPR016162">
    <property type="entry name" value="Ald_DH_N"/>
</dbReference>
<reference evidence="8" key="1">
    <citation type="submission" date="2011-10" db="EMBL/GenBank/DDBJ databases">
        <title>The Genome Sequence of Fusarium oxysporum HDV247.</title>
        <authorList>
            <consortium name="The Broad Institute Genome Sequencing Platform"/>
            <person name="Ma L.-J."/>
            <person name="Gale L.R."/>
            <person name="Schwartz D.C."/>
            <person name="Zhou S."/>
            <person name="Corby-Kistler H."/>
            <person name="Young S.K."/>
            <person name="Zeng Q."/>
            <person name="Gargeya S."/>
            <person name="Fitzgerald M."/>
            <person name="Haas B."/>
            <person name="Abouelleil A."/>
            <person name="Alvarado L."/>
            <person name="Arachchi H.M."/>
            <person name="Berlin A."/>
            <person name="Brown A."/>
            <person name="Chapman S.B."/>
            <person name="Chen Z."/>
            <person name="Dunbar C."/>
            <person name="Freedman E."/>
            <person name="Gearin G."/>
            <person name="Goldberg J."/>
            <person name="Griggs A."/>
            <person name="Gujja S."/>
            <person name="Heiman D."/>
            <person name="Howarth C."/>
            <person name="Larson L."/>
            <person name="Lui A."/>
            <person name="MacDonald P.J.P."/>
            <person name="Montmayeur A."/>
            <person name="Murphy C."/>
            <person name="Neiman D."/>
            <person name="Pearson M."/>
            <person name="Priest M."/>
            <person name="Roberts A."/>
            <person name="Saif S."/>
            <person name="Shea T."/>
            <person name="Shenoy N."/>
            <person name="Sisk P."/>
            <person name="Stolte C."/>
            <person name="Sykes S."/>
            <person name="Wortman J."/>
            <person name="Nusbaum C."/>
            <person name="Birren B."/>
        </authorList>
    </citation>
    <scope>NUCLEOTIDE SEQUENCE [LARGE SCALE GENOMIC DNA]</scope>
    <source>
        <strain evidence="8">HDV247</strain>
    </source>
</reference>
<dbReference type="Gene3D" id="3.40.309.10">
    <property type="entry name" value="Aldehyde Dehydrogenase, Chain A, domain 2"/>
    <property type="match status" value="1"/>
</dbReference>
<dbReference type="PROSITE" id="PS00070">
    <property type="entry name" value="ALDEHYDE_DEHYDR_CYS"/>
    <property type="match status" value="1"/>
</dbReference>
<evidence type="ECO:0000256" key="1">
    <source>
        <dbReference type="ARBA" id="ARBA00009986"/>
    </source>
</evidence>
<evidence type="ECO:0000259" key="7">
    <source>
        <dbReference type="Pfam" id="PF00171"/>
    </source>
</evidence>
<feature type="active site" evidence="5">
    <location>
        <position position="216"/>
    </location>
</feature>
<dbReference type="PROSITE" id="PS00687">
    <property type="entry name" value="ALDEHYDE_DEHYDR_GLU"/>
    <property type="match status" value="1"/>
</dbReference>
<dbReference type="InterPro" id="IPR016160">
    <property type="entry name" value="Ald_DH_CS_CYS"/>
</dbReference>
<comment type="catalytic activity">
    <reaction evidence="4">
        <text>an aldehyde + NAD(+) + H2O = a carboxylate + NADH + 2 H(+)</text>
        <dbReference type="Rhea" id="RHEA:16185"/>
        <dbReference type="ChEBI" id="CHEBI:15377"/>
        <dbReference type="ChEBI" id="CHEBI:15378"/>
        <dbReference type="ChEBI" id="CHEBI:17478"/>
        <dbReference type="ChEBI" id="CHEBI:29067"/>
        <dbReference type="ChEBI" id="CHEBI:57540"/>
        <dbReference type="ChEBI" id="CHEBI:57945"/>
        <dbReference type="EC" id="1.2.1.3"/>
    </reaction>
</comment>
<evidence type="ECO:0000256" key="4">
    <source>
        <dbReference type="ARBA" id="ARBA00049194"/>
    </source>
</evidence>
<dbReference type="PANTHER" id="PTHR11699">
    <property type="entry name" value="ALDEHYDE DEHYDROGENASE-RELATED"/>
    <property type="match status" value="1"/>
</dbReference>
<evidence type="ECO:0000256" key="5">
    <source>
        <dbReference type="PROSITE-ProRule" id="PRU10007"/>
    </source>
</evidence>
<dbReference type="GO" id="GO:0004029">
    <property type="term" value="F:aldehyde dehydrogenase (NAD+) activity"/>
    <property type="evidence" value="ECO:0007669"/>
    <property type="project" value="UniProtKB-EC"/>
</dbReference>
<evidence type="ECO:0000256" key="2">
    <source>
        <dbReference type="ARBA" id="ARBA00023002"/>
    </source>
</evidence>
<dbReference type="Gene3D" id="3.40.605.10">
    <property type="entry name" value="Aldehyde Dehydrogenase, Chain A, domain 1"/>
    <property type="match status" value="2"/>
</dbReference>
<protein>
    <recommendedName>
        <fullName evidence="3">aldehyde dehydrogenase (NAD(+))</fullName>
        <ecNumber evidence="3">1.2.1.3</ecNumber>
    </recommendedName>
</protein>
<proteinExistence type="inferred from homology"/>
<reference evidence="8" key="2">
    <citation type="submission" date="2012-05" db="EMBL/GenBank/DDBJ databases">
        <title>Annotation of the Genome Sequence of Fusarium oxysporum HDV247.</title>
        <authorList>
            <consortium name="The Broad Institute Genomics Platform"/>
            <person name="Ma L.-J."/>
            <person name="Corby-Kistler H."/>
            <person name="Broz K."/>
            <person name="Gale L.R."/>
            <person name="Jonkers W."/>
            <person name="O'Donnell K."/>
            <person name="Ploetz R."/>
            <person name="Steinberg C."/>
            <person name="Schwartz D.C."/>
            <person name="VanEtten H."/>
            <person name="Zhou S."/>
            <person name="Young S.K."/>
            <person name="Zeng Q."/>
            <person name="Gargeya S."/>
            <person name="Fitzgerald M."/>
            <person name="Abouelleil A."/>
            <person name="Alvarado L."/>
            <person name="Chapman S.B."/>
            <person name="Gainer-Dewar J."/>
            <person name="Goldberg J."/>
            <person name="Griggs A."/>
            <person name="Gujja S."/>
            <person name="Hansen M."/>
            <person name="Howarth C."/>
            <person name="Imamovic A."/>
            <person name="Ireland A."/>
            <person name="Larimer J."/>
            <person name="McCowan C."/>
            <person name="Murphy C."/>
            <person name="Pearson M."/>
            <person name="Poon T.W."/>
            <person name="Priest M."/>
            <person name="Roberts A."/>
            <person name="Saif S."/>
            <person name="Shea T."/>
            <person name="Sykes S."/>
            <person name="Wortman J."/>
            <person name="Nusbaum C."/>
            <person name="Birren B."/>
        </authorList>
    </citation>
    <scope>NUCLEOTIDE SEQUENCE</scope>
    <source>
        <strain evidence="8">HDV247</strain>
    </source>
</reference>
<dbReference type="EC" id="1.2.1.3" evidence="3"/>
<name>W9NH99_FUSOX</name>
<dbReference type="Pfam" id="PF00171">
    <property type="entry name" value="Aldedh"/>
    <property type="match status" value="2"/>
</dbReference>
<feature type="domain" description="Aldehyde dehydrogenase" evidence="7">
    <location>
        <begin position="112"/>
        <end position="272"/>
    </location>
</feature>
<dbReference type="InterPro" id="IPR016161">
    <property type="entry name" value="Ald_DH/histidinol_DH"/>
</dbReference>
<gene>
    <name evidence="8" type="ORF">FOVG_16650</name>
</gene>
<dbReference type="Proteomes" id="UP000030751">
    <property type="component" value="Unassembled WGS sequence"/>
</dbReference>
<dbReference type="AlphaFoldDB" id="W9NH99"/>